<evidence type="ECO:0000256" key="6">
    <source>
        <dbReference type="ARBA" id="ARBA00023284"/>
    </source>
</evidence>
<feature type="signal peptide" evidence="7">
    <location>
        <begin position="1"/>
        <end position="31"/>
    </location>
</feature>
<comment type="similarity">
    <text evidence="2 7">Belongs to the thioredoxin family. DsbC subfamily.</text>
</comment>
<evidence type="ECO:0000256" key="2">
    <source>
        <dbReference type="ARBA" id="ARBA00009813"/>
    </source>
</evidence>
<dbReference type="Gene3D" id="3.10.450.70">
    <property type="entry name" value="Disulphide bond isomerase, DsbC/G, N-terminal"/>
    <property type="match status" value="1"/>
</dbReference>
<keyword evidence="6 7" id="KW-0676">Redox-active center</keyword>
<evidence type="ECO:0000256" key="4">
    <source>
        <dbReference type="ARBA" id="ARBA00022764"/>
    </source>
</evidence>
<comment type="caution">
    <text evidence="10">The sequence shown here is derived from an EMBL/GenBank/DDBJ whole genome shotgun (WGS) entry which is preliminary data.</text>
</comment>
<keyword evidence="4 7" id="KW-0574">Periplasm</keyword>
<dbReference type="CDD" id="cd03020">
    <property type="entry name" value="DsbA_DsbC_DsbG"/>
    <property type="match status" value="1"/>
</dbReference>
<dbReference type="Gene3D" id="3.40.30.10">
    <property type="entry name" value="Glutaredoxin"/>
    <property type="match status" value="1"/>
</dbReference>
<dbReference type="InterPro" id="IPR009094">
    <property type="entry name" value="DiS-bond_isomerase_DsbC/G_N_sf"/>
</dbReference>
<dbReference type="PANTHER" id="PTHR35272:SF3">
    <property type="entry name" value="THIOL:DISULFIDE INTERCHANGE PROTEIN DSBC"/>
    <property type="match status" value="1"/>
</dbReference>
<dbReference type="Pfam" id="PF10411">
    <property type="entry name" value="DsbC_N"/>
    <property type="match status" value="1"/>
</dbReference>
<evidence type="ECO:0000259" key="9">
    <source>
        <dbReference type="Pfam" id="PF13098"/>
    </source>
</evidence>
<name>A0ABY3EE52_9BURK</name>
<comment type="subcellular location">
    <subcellularLocation>
        <location evidence="1 7">Periplasm</location>
    </subcellularLocation>
</comment>
<dbReference type="Proteomes" id="UP000318943">
    <property type="component" value="Unassembled WGS sequence"/>
</dbReference>
<protein>
    <recommendedName>
        <fullName evidence="7">Thiol:disulfide interchange protein</fullName>
    </recommendedName>
</protein>
<evidence type="ECO:0000256" key="3">
    <source>
        <dbReference type="ARBA" id="ARBA00022729"/>
    </source>
</evidence>
<evidence type="ECO:0000256" key="7">
    <source>
        <dbReference type="RuleBase" id="RU364038"/>
    </source>
</evidence>
<dbReference type="InterPro" id="IPR017937">
    <property type="entry name" value="Thioredoxin_CS"/>
</dbReference>
<dbReference type="PROSITE" id="PS00194">
    <property type="entry name" value="THIOREDOXIN_1"/>
    <property type="match status" value="1"/>
</dbReference>
<keyword evidence="3 7" id="KW-0732">Signal</keyword>
<dbReference type="InterPro" id="IPR036249">
    <property type="entry name" value="Thioredoxin-like_sf"/>
</dbReference>
<dbReference type="Pfam" id="PF13098">
    <property type="entry name" value="Thioredoxin_2"/>
    <property type="match status" value="1"/>
</dbReference>
<dbReference type="EMBL" id="VCIZ01000035">
    <property type="protein sequence ID" value="TSP09189.1"/>
    <property type="molecule type" value="Genomic_DNA"/>
</dbReference>
<feature type="domain" description="Disulphide bond isomerase DsbC/G N-terminal" evidence="8">
    <location>
        <begin position="34"/>
        <end position="100"/>
    </location>
</feature>
<evidence type="ECO:0000256" key="5">
    <source>
        <dbReference type="ARBA" id="ARBA00023157"/>
    </source>
</evidence>
<dbReference type="SUPFAM" id="SSF54423">
    <property type="entry name" value="DsbC/DsbG N-terminal domain-like"/>
    <property type="match status" value="1"/>
</dbReference>
<evidence type="ECO:0000313" key="10">
    <source>
        <dbReference type="EMBL" id="TSP09189.1"/>
    </source>
</evidence>
<reference evidence="10 11" key="1">
    <citation type="submission" date="2019-05" db="EMBL/GenBank/DDBJ databases">
        <title>Whole genome sequence analysis of Cupriavidus campinensis S14E4C strain.</title>
        <authorList>
            <person name="Abbaszade G."/>
            <person name="Szabo A."/>
            <person name="Toumi M."/>
            <person name="Toth E."/>
        </authorList>
    </citation>
    <scope>NUCLEOTIDE SEQUENCE [LARGE SCALE GENOMIC DNA]</scope>
    <source>
        <strain evidence="10 11">S14E4C</strain>
    </source>
</reference>
<keyword evidence="5" id="KW-1015">Disulfide bond</keyword>
<evidence type="ECO:0000256" key="1">
    <source>
        <dbReference type="ARBA" id="ARBA00004418"/>
    </source>
</evidence>
<dbReference type="PANTHER" id="PTHR35272">
    <property type="entry name" value="THIOL:DISULFIDE INTERCHANGE PROTEIN DSBC-RELATED"/>
    <property type="match status" value="1"/>
</dbReference>
<sequence length="251" mass="26978">MVAVLSRNKVVPLLALGLAVASVLAAGHARAANERDQERIADAMKKMLGGRAELNSVKPTPVPGLYEVSIGSGIVYTDASARYVINGALIDTKTGVNLTEARVGELNRISWSSLPMANAMKWTKGNGSRQIAVFSDPNCPYCKKLEQTLQQLDNVTVYTFLFPVLSPDSETKAKRIWCSTDKVQAWQDWMLSKVAPKGKTTCKTPVEENIALGLKLNVTGTPGVFFADGSRLSGAADAAAIEQKLVDIAKK</sequence>
<accession>A0ABY3EE52</accession>
<dbReference type="InterPro" id="IPR012336">
    <property type="entry name" value="Thioredoxin-like_fold"/>
</dbReference>
<proteinExistence type="inferred from homology"/>
<dbReference type="InterPro" id="IPR018950">
    <property type="entry name" value="DiS-bond_isomerase_DsbC/G_N"/>
</dbReference>
<comment type="function">
    <text evidence="7">Required for disulfide bond formation in some periplasmic proteins. Acts by transferring its disulfide bond to other proteins and is reduced in the process.</text>
</comment>
<feature type="domain" description="Thioredoxin-like fold" evidence="9">
    <location>
        <begin position="124"/>
        <end position="245"/>
    </location>
</feature>
<dbReference type="InterPro" id="IPR033954">
    <property type="entry name" value="DiS-bond_Isoase_DsbC/G"/>
</dbReference>
<evidence type="ECO:0000313" key="11">
    <source>
        <dbReference type="Proteomes" id="UP000318943"/>
    </source>
</evidence>
<feature type="chain" id="PRO_5045014337" description="Thiol:disulfide interchange protein" evidence="7">
    <location>
        <begin position="32"/>
        <end position="251"/>
    </location>
</feature>
<dbReference type="SUPFAM" id="SSF52833">
    <property type="entry name" value="Thioredoxin-like"/>
    <property type="match status" value="1"/>
</dbReference>
<evidence type="ECO:0000259" key="8">
    <source>
        <dbReference type="Pfam" id="PF10411"/>
    </source>
</evidence>
<gene>
    <name evidence="10" type="ORF">FGG12_29035</name>
</gene>
<organism evidence="10 11">
    <name type="scientific">Cupriavidus campinensis</name>
    <dbReference type="NCBI Taxonomy" id="151783"/>
    <lineage>
        <taxon>Bacteria</taxon>
        <taxon>Pseudomonadati</taxon>
        <taxon>Pseudomonadota</taxon>
        <taxon>Betaproteobacteria</taxon>
        <taxon>Burkholderiales</taxon>
        <taxon>Burkholderiaceae</taxon>
        <taxon>Cupriavidus</taxon>
    </lineage>
</organism>
<keyword evidence="11" id="KW-1185">Reference proteome</keyword>
<dbReference type="InterPro" id="IPR051470">
    <property type="entry name" value="Thiol:disulfide_interchange"/>
</dbReference>
<dbReference type="RefSeq" id="WP_144203640.1">
    <property type="nucleotide sequence ID" value="NZ_VCIZ01000035.1"/>
</dbReference>